<proteinExistence type="predicted"/>
<evidence type="ECO:0000313" key="4">
    <source>
        <dbReference type="EMBL" id="RZU51296.1"/>
    </source>
</evidence>
<name>A0A4V2G762_9ACTN</name>
<dbReference type="InterPro" id="IPR029476">
    <property type="entry name" value="DNase_NucA_NucB"/>
</dbReference>
<accession>A0A4V2G762</accession>
<dbReference type="Proteomes" id="UP000292564">
    <property type="component" value="Unassembled WGS sequence"/>
</dbReference>
<keyword evidence="2" id="KW-0732">Signal</keyword>
<keyword evidence="5" id="KW-1185">Reference proteome</keyword>
<dbReference type="EMBL" id="SHKY01000001">
    <property type="protein sequence ID" value="RZU51296.1"/>
    <property type="molecule type" value="Genomic_DNA"/>
</dbReference>
<sequence>MRGPVFRRIPVVAAVTVAVLVTSGLPASAAPPALPAGELAWQVTSTTPPPVPAPSASRRGGDPKLRVRAHGQSAVQHRAAEDDFKTACLNNTASRDPGGWARSRYEQCFIGHRDVELLERRSDGTIVRVAKIMFNYSLLAFPVDGERRVDYLFDFDEFTTEGGEPLPETTLTVEFTGCSTLVTCSSTPTQRAELVPVWKTGNRRYEFHITSPNDTGVGTFSIVRGLMTMNMSVVSAAPNIVPWLESGMAASRTRFDSAKAKLGQGKYHGAVFSDFIPTLDLDTRAGVDYAEEARHVEDALHNPARTFPSIANKSVPGEAGRGRPLHRLMSEVLPDKNNAASRSICIDVWGEEYTSNGTKQCDEYPFKSTYEGSAVSTGATEQNPNGGNPWRWQGSARPIGKDANEKGGGHLGLFYGQNRILDENMGTDRQGTPSDPYYVRIIS</sequence>
<comment type="caution">
    <text evidence="4">The sequence shown here is derived from an EMBL/GenBank/DDBJ whole genome shotgun (WGS) entry which is preliminary data.</text>
</comment>
<evidence type="ECO:0000256" key="1">
    <source>
        <dbReference type="SAM" id="MobiDB-lite"/>
    </source>
</evidence>
<organism evidence="4 5">
    <name type="scientific">Krasilnikovia cinnamomea</name>
    <dbReference type="NCBI Taxonomy" id="349313"/>
    <lineage>
        <taxon>Bacteria</taxon>
        <taxon>Bacillati</taxon>
        <taxon>Actinomycetota</taxon>
        <taxon>Actinomycetes</taxon>
        <taxon>Micromonosporales</taxon>
        <taxon>Micromonosporaceae</taxon>
        <taxon>Krasilnikovia</taxon>
    </lineage>
</organism>
<feature type="signal peptide" evidence="2">
    <location>
        <begin position="1"/>
        <end position="29"/>
    </location>
</feature>
<feature type="region of interest" description="Disordered" evidence="1">
    <location>
        <begin position="43"/>
        <end position="63"/>
    </location>
</feature>
<protein>
    <submittedName>
        <fullName evidence="4">Deoxyribonuclease NucA/NucB</fullName>
    </submittedName>
</protein>
<feature type="domain" description="Deoxyribonuclease NucA/NucB" evidence="3">
    <location>
        <begin position="338"/>
        <end position="420"/>
    </location>
</feature>
<evidence type="ECO:0000259" key="3">
    <source>
        <dbReference type="Pfam" id="PF14040"/>
    </source>
</evidence>
<evidence type="ECO:0000256" key="2">
    <source>
        <dbReference type="SAM" id="SignalP"/>
    </source>
</evidence>
<gene>
    <name evidence="4" type="ORF">EV385_3108</name>
</gene>
<feature type="chain" id="PRO_5020375942" evidence="2">
    <location>
        <begin position="30"/>
        <end position="443"/>
    </location>
</feature>
<dbReference type="AlphaFoldDB" id="A0A4V2G762"/>
<reference evidence="4 5" key="1">
    <citation type="submission" date="2019-02" db="EMBL/GenBank/DDBJ databases">
        <title>Sequencing the genomes of 1000 actinobacteria strains.</title>
        <authorList>
            <person name="Klenk H.-P."/>
        </authorList>
    </citation>
    <scope>NUCLEOTIDE SEQUENCE [LARGE SCALE GENOMIC DNA]</scope>
    <source>
        <strain evidence="4 5">DSM 45162</strain>
    </source>
</reference>
<dbReference type="Pfam" id="PF14040">
    <property type="entry name" value="DNase_NucA_NucB"/>
    <property type="match status" value="1"/>
</dbReference>
<evidence type="ECO:0000313" key="5">
    <source>
        <dbReference type="Proteomes" id="UP000292564"/>
    </source>
</evidence>